<dbReference type="GO" id="GO:0005634">
    <property type="term" value="C:nucleus"/>
    <property type="evidence" value="ECO:0007669"/>
    <property type="project" value="TreeGrafter"/>
</dbReference>
<dbReference type="Gene3D" id="3.30.200.20">
    <property type="entry name" value="Phosphorylase Kinase, domain 1"/>
    <property type="match status" value="1"/>
</dbReference>
<sequence length="484" mass="55065">MSDSVWIWDVDRKMHYRTDRSRGTHIYQDGSEISYANPSPTYPVTLPSHAGSIGLTYAVYSPASSSHTIASPYSGFNSDYSSYPTSPLPVDTVAHPSSGLASYSYHAPIHPSYSHHQIPRQLPHSPTSPTSMTQPIPTSLIENRYQEVRPLGSGGQTRAIPVKEVWDTRNRESYALKTYVSNPIDYASRKSSFEQEVGIMEKLGDSPYVVKLERHFCIDNEFKTFLVLSPVAKDGSLQTHLENQFKDRTTELITDEFTHRALKDLARGLEDIHAHSVRHKDVKPGNVLLYSGGLIYTDFGLSLDFNGTTDETVGPDPTNDCTRAYAAHETFLEEPRSQKSDVFCLGCIFFEIVTARCVAITKDLSWAENTYIVDRLKVQWYRQDNHVLREYYRKRVDNGRINRTLWKIENTPALESVRGYVLWIRQMLDPMRDQRPFAREVLPPNVQTCGSPQEMPSQRHGPMATYYPANSTNGYPVYVRRYTS</sequence>
<reference evidence="2" key="1">
    <citation type="journal article" date="2020" name="Stud. Mycol.">
        <title>101 Dothideomycetes genomes: a test case for predicting lifestyles and emergence of pathogens.</title>
        <authorList>
            <person name="Haridas S."/>
            <person name="Albert R."/>
            <person name="Binder M."/>
            <person name="Bloem J."/>
            <person name="Labutti K."/>
            <person name="Salamov A."/>
            <person name="Andreopoulos B."/>
            <person name="Baker S."/>
            <person name="Barry K."/>
            <person name="Bills G."/>
            <person name="Bluhm B."/>
            <person name="Cannon C."/>
            <person name="Castanera R."/>
            <person name="Culley D."/>
            <person name="Daum C."/>
            <person name="Ezra D."/>
            <person name="Gonzalez J."/>
            <person name="Henrissat B."/>
            <person name="Kuo A."/>
            <person name="Liang C."/>
            <person name="Lipzen A."/>
            <person name="Lutzoni F."/>
            <person name="Magnuson J."/>
            <person name="Mondo S."/>
            <person name="Nolan M."/>
            <person name="Ohm R."/>
            <person name="Pangilinan J."/>
            <person name="Park H.-J."/>
            <person name="Ramirez L."/>
            <person name="Alfaro M."/>
            <person name="Sun H."/>
            <person name="Tritt A."/>
            <person name="Yoshinaga Y."/>
            <person name="Zwiers L.-H."/>
            <person name="Turgeon B."/>
            <person name="Goodwin S."/>
            <person name="Spatafora J."/>
            <person name="Crous P."/>
            <person name="Grigoriev I."/>
        </authorList>
    </citation>
    <scope>NUCLEOTIDE SEQUENCE</scope>
    <source>
        <strain evidence="2">CBS 123094</strain>
    </source>
</reference>
<dbReference type="InterPro" id="IPR000719">
    <property type="entry name" value="Prot_kinase_dom"/>
</dbReference>
<dbReference type="PANTHER" id="PTHR44167">
    <property type="entry name" value="OVARIAN-SPECIFIC SERINE/THREONINE-PROTEIN KINASE LOK-RELATED"/>
    <property type="match status" value="1"/>
</dbReference>
<evidence type="ECO:0000259" key="1">
    <source>
        <dbReference type="PROSITE" id="PS50011"/>
    </source>
</evidence>
<keyword evidence="3" id="KW-1185">Reference proteome</keyword>
<protein>
    <submittedName>
        <fullName evidence="2">Kinase-like protein</fullName>
    </submittedName>
</protein>
<organism evidence="2 3">
    <name type="scientific">Amniculicola lignicola CBS 123094</name>
    <dbReference type="NCBI Taxonomy" id="1392246"/>
    <lineage>
        <taxon>Eukaryota</taxon>
        <taxon>Fungi</taxon>
        <taxon>Dikarya</taxon>
        <taxon>Ascomycota</taxon>
        <taxon>Pezizomycotina</taxon>
        <taxon>Dothideomycetes</taxon>
        <taxon>Pleosporomycetidae</taxon>
        <taxon>Pleosporales</taxon>
        <taxon>Amniculicolaceae</taxon>
        <taxon>Amniculicola</taxon>
    </lineage>
</organism>
<dbReference type="OrthoDB" id="10252171at2759"/>
<dbReference type="Pfam" id="PF00069">
    <property type="entry name" value="Pkinase"/>
    <property type="match status" value="1"/>
</dbReference>
<dbReference type="AlphaFoldDB" id="A0A6A5VV51"/>
<evidence type="ECO:0000313" key="3">
    <source>
        <dbReference type="Proteomes" id="UP000799779"/>
    </source>
</evidence>
<dbReference type="GO" id="GO:0044773">
    <property type="term" value="P:mitotic DNA damage checkpoint signaling"/>
    <property type="evidence" value="ECO:0007669"/>
    <property type="project" value="TreeGrafter"/>
</dbReference>
<dbReference type="InterPro" id="IPR008271">
    <property type="entry name" value="Ser/Thr_kinase_AS"/>
</dbReference>
<dbReference type="PROSITE" id="PS50011">
    <property type="entry name" value="PROTEIN_KINASE_DOM"/>
    <property type="match status" value="1"/>
</dbReference>
<keyword evidence="2" id="KW-0418">Kinase</keyword>
<dbReference type="SMART" id="SM00220">
    <property type="entry name" value="S_TKc"/>
    <property type="match status" value="1"/>
</dbReference>
<dbReference type="Gene3D" id="1.10.510.10">
    <property type="entry name" value="Transferase(Phosphotransferase) domain 1"/>
    <property type="match status" value="1"/>
</dbReference>
<proteinExistence type="predicted"/>
<dbReference type="SUPFAM" id="SSF56112">
    <property type="entry name" value="Protein kinase-like (PK-like)"/>
    <property type="match status" value="1"/>
</dbReference>
<dbReference type="InterPro" id="IPR011009">
    <property type="entry name" value="Kinase-like_dom_sf"/>
</dbReference>
<dbReference type="GO" id="GO:0005524">
    <property type="term" value="F:ATP binding"/>
    <property type="evidence" value="ECO:0007669"/>
    <property type="project" value="InterPro"/>
</dbReference>
<feature type="domain" description="Protein kinase" evidence="1">
    <location>
        <begin position="145"/>
        <end position="446"/>
    </location>
</feature>
<dbReference type="Proteomes" id="UP000799779">
    <property type="component" value="Unassembled WGS sequence"/>
</dbReference>
<dbReference type="PANTHER" id="PTHR44167:SF24">
    <property type="entry name" value="SERINE_THREONINE-PROTEIN KINASE CHK2"/>
    <property type="match status" value="1"/>
</dbReference>
<name>A0A6A5VV51_9PLEO</name>
<gene>
    <name evidence="2" type="ORF">P154DRAFT_74672</name>
</gene>
<dbReference type="EMBL" id="ML977706">
    <property type="protein sequence ID" value="KAF1993403.1"/>
    <property type="molecule type" value="Genomic_DNA"/>
</dbReference>
<keyword evidence="2" id="KW-0808">Transferase</keyword>
<dbReference type="PROSITE" id="PS00108">
    <property type="entry name" value="PROTEIN_KINASE_ST"/>
    <property type="match status" value="1"/>
</dbReference>
<dbReference type="GO" id="GO:0004674">
    <property type="term" value="F:protein serine/threonine kinase activity"/>
    <property type="evidence" value="ECO:0007669"/>
    <property type="project" value="TreeGrafter"/>
</dbReference>
<evidence type="ECO:0000313" key="2">
    <source>
        <dbReference type="EMBL" id="KAF1993403.1"/>
    </source>
</evidence>
<dbReference type="CDD" id="cd00180">
    <property type="entry name" value="PKc"/>
    <property type="match status" value="1"/>
</dbReference>
<accession>A0A6A5VV51</accession>